<keyword evidence="2" id="KW-1185">Reference proteome</keyword>
<dbReference type="RefSeq" id="WP_167927404.1">
    <property type="nucleotide sequence ID" value="NZ_JAATVY010000019.1"/>
</dbReference>
<accession>A0ABX0Y520</accession>
<sequence>MASEDPTVYRMDPAEMLSPSSVLVDPTGAEVVVEITRYGADRPVATPSADEHLAAA</sequence>
<gene>
    <name evidence="1" type="ORF">HC031_22625</name>
</gene>
<dbReference type="EMBL" id="JAATVY010000019">
    <property type="protein sequence ID" value="NJC72492.1"/>
    <property type="molecule type" value="Genomic_DNA"/>
</dbReference>
<evidence type="ECO:0000313" key="1">
    <source>
        <dbReference type="EMBL" id="NJC72492.1"/>
    </source>
</evidence>
<proteinExistence type="predicted"/>
<organism evidence="1 2">
    <name type="scientific">Planosporangium thailandense</name>
    <dbReference type="NCBI Taxonomy" id="765197"/>
    <lineage>
        <taxon>Bacteria</taxon>
        <taxon>Bacillati</taxon>
        <taxon>Actinomycetota</taxon>
        <taxon>Actinomycetes</taxon>
        <taxon>Micromonosporales</taxon>
        <taxon>Micromonosporaceae</taxon>
        <taxon>Planosporangium</taxon>
    </lineage>
</organism>
<comment type="caution">
    <text evidence="1">The sequence shown here is derived from an EMBL/GenBank/DDBJ whole genome shotgun (WGS) entry which is preliminary data.</text>
</comment>
<protein>
    <submittedName>
        <fullName evidence="1">Uncharacterized protein</fullName>
    </submittedName>
</protein>
<evidence type="ECO:0000313" key="2">
    <source>
        <dbReference type="Proteomes" id="UP000722989"/>
    </source>
</evidence>
<dbReference type="Proteomes" id="UP000722989">
    <property type="component" value="Unassembled WGS sequence"/>
</dbReference>
<name>A0ABX0Y520_9ACTN</name>
<reference evidence="1 2" key="1">
    <citation type="submission" date="2020-03" db="EMBL/GenBank/DDBJ databases">
        <title>WGS of the type strain of Planosporangium spp.</title>
        <authorList>
            <person name="Thawai C."/>
        </authorList>
    </citation>
    <scope>NUCLEOTIDE SEQUENCE [LARGE SCALE GENOMIC DNA]</scope>
    <source>
        <strain evidence="1 2">TBRC 5610</strain>
    </source>
</reference>